<dbReference type="SUPFAM" id="SSF51445">
    <property type="entry name" value="(Trans)glycosidases"/>
    <property type="match status" value="1"/>
</dbReference>
<evidence type="ECO:0000256" key="5">
    <source>
        <dbReference type="ARBA" id="ARBA00012595"/>
    </source>
</evidence>
<evidence type="ECO:0000256" key="11">
    <source>
        <dbReference type="ARBA" id="ARBA00023295"/>
    </source>
</evidence>
<proteinExistence type="inferred from homology"/>
<evidence type="ECO:0000259" key="14">
    <source>
        <dbReference type="SMART" id="SM00632"/>
    </source>
</evidence>
<feature type="signal peptide" evidence="13">
    <location>
        <begin position="1"/>
        <end position="16"/>
    </location>
</feature>
<evidence type="ECO:0000256" key="4">
    <source>
        <dbReference type="ARBA" id="ARBA00008061"/>
    </source>
</evidence>
<protein>
    <recommendedName>
        <fullName evidence="5">alpha-amylase</fullName>
        <ecNumber evidence="5">3.2.1.1</ecNumber>
    </recommendedName>
</protein>
<dbReference type="PRINTS" id="PR00110">
    <property type="entry name" value="ALPHAAMYLASE"/>
</dbReference>
<dbReference type="GO" id="GO:0005615">
    <property type="term" value="C:extracellular space"/>
    <property type="evidence" value="ECO:0000318"/>
    <property type="project" value="GO_Central"/>
</dbReference>
<dbReference type="Gene3D" id="3.20.20.80">
    <property type="entry name" value="Glycosidases"/>
    <property type="match status" value="1"/>
</dbReference>
<dbReference type="AlphaFoldDB" id="A0A7M7PB66"/>
<dbReference type="InParanoid" id="A0A7M7PB66"/>
<dbReference type="GO" id="GO:0005975">
    <property type="term" value="P:carbohydrate metabolic process"/>
    <property type="evidence" value="ECO:0000318"/>
    <property type="project" value="GO_Central"/>
</dbReference>
<evidence type="ECO:0000256" key="9">
    <source>
        <dbReference type="ARBA" id="ARBA00023214"/>
    </source>
</evidence>
<evidence type="ECO:0000256" key="8">
    <source>
        <dbReference type="ARBA" id="ARBA00022837"/>
    </source>
</evidence>
<dbReference type="Pfam" id="PF02806">
    <property type="entry name" value="Alpha-amylase_C"/>
    <property type="match status" value="1"/>
</dbReference>
<dbReference type="SUPFAM" id="SSF51011">
    <property type="entry name" value="Glycosyl hydrolase domain"/>
    <property type="match status" value="1"/>
</dbReference>
<evidence type="ECO:0000256" key="13">
    <source>
        <dbReference type="SAM" id="SignalP"/>
    </source>
</evidence>
<evidence type="ECO:0000256" key="1">
    <source>
        <dbReference type="ARBA" id="ARBA00000548"/>
    </source>
</evidence>
<keyword evidence="6" id="KW-0479">Metal-binding</keyword>
<keyword evidence="13" id="KW-0732">Signal</keyword>
<comment type="cofactor">
    <cofactor evidence="2">
        <name>Ca(2+)</name>
        <dbReference type="ChEBI" id="CHEBI:29108"/>
    </cofactor>
</comment>
<keyword evidence="11" id="KW-0326">Glycosidase</keyword>
<keyword evidence="17" id="KW-1185">Reference proteome</keyword>
<keyword evidence="8" id="KW-0106">Calcium</keyword>
<sequence length="530" mass="59256">MFRIVVLSLVISVVYGSSTEPNFADDRTVIVHLFEWKWTDIAEECERFIGPHKFAGVQVSPPSEHLIFSTNPYNPPYPYPWWERYQPLSYQLNSRSGTAEEFADMVARCLAVDVRIYVDAVINHMAGGSYDFPGVPFTENDFNVKLGLCPTDDGGIHDINNTVEMRYCNLLGLSDIHYGELNNYYGRDKVVEYLNTMIAMGVAGFRIDAAKHMYPAELDDVESRLHDCTFGGRPYIYQEVIDRFSNEAIRPIEYFQTGDVTEFKFCDQMALLGRASVPADQFQNFGFDPSWGMMPSENAIIFVENHDNQRNHGGGGDILTFEEPREYKIGLAFGLAWNYGTARIFSGYVFEDSDQGPPSDSSGNTDNVMINAEGLCDGGWVCEHRWRAIRNMVCFRNVAGDEPVDSWWDNGDNFIAFSRGDKAFFALNNERIRQSETLQTGLPSGTYCDLITGEPTTTGCSGTSVVVDDDGLAYIDLLPSNNERDAMMALTIAATSGRSDYTGCVVEAGAVQLKANLLLIAFIAILLFIR</sequence>
<comment type="catalytic activity">
    <reaction evidence="1">
        <text>Endohydrolysis of (1-&gt;4)-alpha-D-glucosidic linkages in polysaccharides containing three or more (1-&gt;4)-alpha-linked D-glucose units.</text>
        <dbReference type="EC" id="3.2.1.1"/>
    </reaction>
</comment>
<dbReference type="SMART" id="SM00632">
    <property type="entry name" value="Aamy_C"/>
    <property type="match status" value="1"/>
</dbReference>
<dbReference type="KEGG" id="spu:763862"/>
<dbReference type="FunCoup" id="A0A7M7PB66">
    <property type="interactions" value="235"/>
</dbReference>
<dbReference type="InterPro" id="IPR006046">
    <property type="entry name" value="Alpha_amylase"/>
</dbReference>
<dbReference type="SMART" id="SM00642">
    <property type="entry name" value="Aamy"/>
    <property type="match status" value="1"/>
</dbReference>
<reference evidence="17" key="1">
    <citation type="submission" date="2015-02" db="EMBL/GenBank/DDBJ databases">
        <title>Genome sequencing for Strongylocentrotus purpuratus.</title>
        <authorList>
            <person name="Murali S."/>
            <person name="Liu Y."/>
            <person name="Vee V."/>
            <person name="English A."/>
            <person name="Wang M."/>
            <person name="Skinner E."/>
            <person name="Han Y."/>
            <person name="Muzny D.M."/>
            <person name="Worley K.C."/>
            <person name="Gibbs R.A."/>
        </authorList>
    </citation>
    <scope>NUCLEOTIDE SEQUENCE</scope>
</reference>
<evidence type="ECO:0000256" key="3">
    <source>
        <dbReference type="ARBA" id="ARBA00001923"/>
    </source>
</evidence>
<evidence type="ECO:0000259" key="15">
    <source>
        <dbReference type="SMART" id="SM00642"/>
    </source>
</evidence>
<name>A0A7M7PB66_STRPU</name>
<dbReference type="Proteomes" id="UP000007110">
    <property type="component" value="Unassembled WGS sequence"/>
</dbReference>
<dbReference type="InterPro" id="IPR013780">
    <property type="entry name" value="Glyco_hydro_b"/>
</dbReference>
<accession>A0A7M7PB66</accession>
<dbReference type="RefSeq" id="XP_030846545.1">
    <property type="nucleotide sequence ID" value="XM_030990685.1"/>
</dbReference>
<feature type="domain" description="Glycosyl hydrolase family 13 catalytic" evidence="15">
    <location>
        <begin position="28"/>
        <end position="396"/>
    </location>
</feature>
<dbReference type="GO" id="GO:0046872">
    <property type="term" value="F:metal ion binding"/>
    <property type="evidence" value="ECO:0007669"/>
    <property type="project" value="UniProtKB-KW"/>
</dbReference>
<dbReference type="InterPro" id="IPR031319">
    <property type="entry name" value="A-amylase_C"/>
</dbReference>
<dbReference type="OMA" id="PKEYKMA"/>
<dbReference type="EC" id="3.2.1.1" evidence="5"/>
<evidence type="ECO:0000256" key="10">
    <source>
        <dbReference type="ARBA" id="ARBA00023277"/>
    </source>
</evidence>
<evidence type="ECO:0000313" key="16">
    <source>
        <dbReference type="EnsemblMetazoa" id="XP_030846545"/>
    </source>
</evidence>
<evidence type="ECO:0000256" key="6">
    <source>
        <dbReference type="ARBA" id="ARBA00022723"/>
    </source>
</evidence>
<dbReference type="PANTHER" id="PTHR43447">
    <property type="entry name" value="ALPHA-AMYLASE"/>
    <property type="match status" value="1"/>
</dbReference>
<comment type="cofactor">
    <cofactor evidence="3">
        <name>chloride</name>
        <dbReference type="ChEBI" id="CHEBI:17996"/>
    </cofactor>
</comment>
<evidence type="ECO:0000256" key="2">
    <source>
        <dbReference type="ARBA" id="ARBA00001913"/>
    </source>
</evidence>
<dbReference type="GeneID" id="763862"/>
<dbReference type="CDD" id="cd11317">
    <property type="entry name" value="AmyAc_bac_euk_AmyA"/>
    <property type="match status" value="1"/>
</dbReference>
<dbReference type="InterPro" id="IPR006047">
    <property type="entry name" value="GH13_cat_dom"/>
</dbReference>
<evidence type="ECO:0000256" key="12">
    <source>
        <dbReference type="RuleBase" id="RU003615"/>
    </source>
</evidence>
<keyword evidence="7" id="KW-0378">Hydrolase</keyword>
<evidence type="ECO:0000313" key="17">
    <source>
        <dbReference type="Proteomes" id="UP000007110"/>
    </source>
</evidence>
<organism evidence="16 17">
    <name type="scientific">Strongylocentrotus purpuratus</name>
    <name type="common">Purple sea urchin</name>
    <dbReference type="NCBI Taxonomy" id="7668"/>
    <lineage>
        <taxon>Eukaryota</taxon>
        <taxon>Metazoa</taxon>
        <taxon>Echinodermata</taxon>
        <taxon>Eleutherozoa</taxon>
        <taxon>Echinozoa</taxon>
        <taxon>Echinoidea</taxon>
        <taxon>Euechinoidea</taxon>
        <taxon>Echinacea</taxon>
        <taxon>Camarodonta</taxon>
        <taxon>Echinidea</taxon>
        <taxon>Strongylocentrotidae</taxon>
        <taxon>Strongylocentrotus</taxon>
    </lineage>
</organism>
<dbReference type="InterPro" id="IPR006048">
    <property type="entry name" value="A-amylase/branching_C"/>
</dbReference>
<dbReference type="OrthoDB" id="550577at2759"/>
<reference evidence="16" key="2">
    <citation type="submission" date="2021-01" db="UniProtKB">
        <authorList>
            <consortium name="EnsemblMetazoa"/>
        </authorList>
    </citation>
    <scope>IDENTIFICATION</scope>
</reference>
<comment type="similarity">
    <text evidence="4 12">Belongs to the glycosyl hydrolase 13 family.</text>
</comment>
<keyword evidence="10" id="KW-0119">Carbohydrate metabolism</keyword>
<evidence type="ECO:0000256" key="7">
    <source>
        <dbReference type="ARBA" id="ARBA00022801"/>
    </source>
</evidence>
<dbReference type="EnsemblMetazoa" id="XM_030990685">
    <property type="protein sequence ID" value="XP_030846545"/>
    <property type="gene ID" value="LOC763862"/>
</dbReference>
<feature type="domain" description="Alpha-amylase C-terminal" evidence="14">
    <location>
        <begin position="405"/>
        <end position="495"/>
    </location>
</feature>
<keyword evidence="9" id="KW-0868">Chloride</keyword>
<dbReference type="InterPro" id="IPR017853">
    <property type="entry name" value="GH"/>
</dbReference>
<dbReference type="Gene3D" id="2.60.40.1180">
    <property type="entry name" value="Golgi alpha-mannosidase II"/>
    <property type="match status" value="1"/>
</dbReference>
<dbReference type="GO" id="GO:0004556">
    <property type="term" value="F:alpha-amylase activity"/>
    <property type="evidence" value="ECO:0000318"/>
    <property type="project" value="GO_Central"/>
</dbReference>
<feature type="chain" id="PRO_5029833897" description="alpha-amylase" evidence="13">
    <location>
        <begin position="17"/>
        <end position="530"/>
    </location>
</feature>